<dbReference type="SUPFAM" id="SSF56281">
    <property type="entry name" value="Metallo-hydrolase/oxidoreductase"/>
    <property type="match status" value="1"/>
</dbReference>
<name>A0A917ZIP9_9GAMM</name>
<dbReference type="InterPro" id="IPR001279">
    <property type="entry name" value="Metallo-B-lactamas"/>
</dbReference>
<dbReference type="PANTHER" id="PTHR46018">
    <property type="entry name" value="ZINC PHOSPHODIESTERASE ELAC PROTEIN 1"/>
    <property type="match status" value="1"/>
</dbReference>
<proteinExistence type="predicted"/>
<dbReference type="SMART" id="SM00849">
    <property type="entry name" value="Lactamase_B"/>
    <property type="match status" value="1"/>
</dbReference>
<dbReference type="Gene3D" id="3.60.15.10">
    <property type="entry name" value="Ribonuclease Z/Hydroxyacylglutathione hydrolase-like"/>
    <property type="match status" value="1"/>
</dbReference>
<protein>
    <submittedName>
        <fullName evidence="2">MBL fold metallo-hydrolase</fullName>
    </submittedName>
</protein>
<dbReference type="InterPro" id="IPR036866">
    <property type="entry name" value="RibonucZ/Hydroxyglut_hydro"/>
</dbReference>
<dbReference type="RefSeq" id="WP_188861178.1">
    <property type="nucleotide sequence ID" value="NZ_BMLT01000006.1"/>
</dbReference>
<dbReference type="GO" id="GO:0042781">
    <property type="term" value="F:3'-tRNA processing endoribonuclease activity"/>
    <property type="evidence" value="ECO:0007669"/>
    <property type="project" value="TreeGrafter"/>
</dbReference>
<dbReference type="Proteomes" id="UP000599578">
    <property type="component" value="Unassembled WGS sequence"/>
</dbReference>
<dbReference type="Pfam" id="PF12706">
    <property type="entry name" value="Lactamase_B_2"/>
    <property type="match status" value="1"/>
</dbReference>
<evidence type="ECO:0000259" key="1">
    <source>
        <dbReference type="SMART" id="SM00849"/>
    </source>
</evidence>
<accession>A0A917ZIP9</accession>
<dbReference type="EMBL" id="BMLT01000006">
    <property type="protein sequence ID" value="GGO83513.1"/>
    <property type="molecule type" value="Genomic_DNA"/>
</dbReference>
<dbReference type="PANTHER" id="PTHR46018:SF2">
    <property type="entry name" value="ZINC PHOSPHODIESTERASE ELAC PROTEIN 1"/>
    <property type="match status" value="1"/>
</dbReference>
<organism evidence="2 3">
    <name type="scientific">Marinobacterium nitratireducens</name>
    <dbReference type="NCBI Taxonomy" id="518897"/>
    <lineage>
        <taxon>Bacteria</taxon>
        <taxon>Pseudomonadati</taxon>
        <taxon>Pseudomonadota</taxon>
        <taxon>Gammaproteobacteria</taxon>
        <taxon>Oceanospirillales</taxon>
        <taxon>Oceanospirillaceae</taxon>
        <taxon>Marinobacterium</taxon>
    </lineage>
</organism>
<comment type="caution">
    <text evidence="2">The sequence shown here is derived from an EMBL/GenBank/DDBJ whole genome shotgun (WGS) entry which is preliminary data.</text>
</comment>
<dbReference type="AlphaFoldDB" id="A0A917ZIP9"/>
<reference evidence="2 3" key="1">
    <citation type="journal article" date="2014" name="Int. J. Syst. Evol. Microbiol.">
        <title>Complete genome sequence of Corynebacterium casei LMG S-19264T (=DSM 44701T), isolated from a smear-ripened cheese.</title>
        <authorList>
            <consortium name="US DOE Joint Genome Institute (JGI-PGF)"/>
            <person name="Walter F."/>
            <person name="Albersmeier A."/>
            <person name="Kalinowski J."/>
            <person name="Ruckert C."/>
        </authorList>
    </citation>
    <scope>NUCLEOTIDE SEQUENCE [LARGE SCALE GENOMIC DNA]</scope>
    <source>
        <strain evidence="2 3">CGMCC 1.7286</strain>
    </source>
</reference>
<gene>
    <name evidence="2" type="ORF">GCM10011348_27470</name>
</gene>
<dbReference type="CDD" id="cd07715">
    <property type="entry name" value="TaR3-like_MBL-fold"/>
    <property type="match status" value="1"/>
</dbReference>
<evidence type="ECO:0000313" key="2">
    <source>
        <dbReference type="EMBL" id="GGO83513.1"/>
    </source>
</evidence>
<evidence type="ECO:0000313" key="3">
    <source>
        <dbReference type="Proteomes" id="UP000599578"/>
    </source>
</evidence>
<keyword evidence="3" id="KW-1185">Reference proteome</keyword>
<feature type="domain" description="Metallo-beta-lactamase" evidence="1">
    <location>
        <begin position="29"/>
        <end position="217"/>
    </location>
</feature>
<sequence>MADDFYLRFWGVRGSCACPGVDTLVYGGNTSCVEVRAGGHLIILDAGTGLTPLGASLRALGEPVQADLLLSHIHYDHILGLPFFPPAYDPGSRLRFWAGDCDGGIEAAMLRFVQPPYFPVPLQRMSATFSFHDFAAGDSWPLSDRIRVRTAPLVHPDGATGYRIDYDGRSICYITDTEHPAQGCDENIVALVQDANIVIYDATFNDDDYPNHLGWGHSTWEAGLALCERAGAETLVVFHHAPERTDAELRALDRVVHQRRPGSVVAREGMVLIP</sequence>